<keyword evidence="1 2" id="KW-0732">Signal</keyword>
<gene>
    <name evidence="4" type="ORF">FGF67_06910</name>
</gene>
<feature type="signal peptide" evidence="2">
    <location>
        <begin position="1"/>
        <end position="25"/>
    </location>
</feature>
<evidence type="ECO:0000259" key="3">
    <source>
        <dbReference type="Pfam" id="PF18962"/>
    </source>
</evidence>
<keyword evidence="5" id="KW-1185">Reference proteome</keyword>
<reference evidence="4 5" key="1">
    <citation type="submission" date="2019-05" db="EMBL/GenBank/DDBJ databases">
        <title>Tamlana fucoidanivorans sp. nov., isolated from the surface of algae collected from Fujian province in China.</title>
        <authorList>
            <person name="Li J."/>
        </authorList>
    </citation>
    <scope>NUCLEOTIDE SEQUENCE [LARGE SCALE GENOMIC DNA]</scope>
    <source>
        <strain evidence="4 5">CW2-9</strain>
    </source>
</reference>
<feature type="domain" description="Secretion system C-terminal sorting" evidence="3">
    <location>
        <begin position="175"/>
        <end position="233"/>
    </location>
</feature>
<dbReference type="EMBL" id="VDCS01000005">
    <property type="protein sequence ID" value="TNJ45434.1"/>
    <property type="molecule type" value="Genomic_DNA"/>
</dbReference>
<name>A0A5C4SPV0_9FLAO</name>
<evidence type="ECO:0000313" key="5">
    <source>
        <dbReference type="Proteomes" id="UP000308713"/>
    </source>
</evidence>
<feature type="chain" id="PRO_5022952411" evidence="2">
    <location>
        <begin position="26"/>
        <end position="239"/>
    </location>
</feature>
<dbReference type="Pfam" id="PF18962">
    <property type="entry name" value="Por_Secre_tail"/>
    <property type="match status" value="1"/>
</dbReference>
<dbReference type="Proteomes" id="UP000308713">
    <property type="component" value="Unassembled WGS sequence"/>
</dbReference>
<dbReference type="InterPro" id="IPR026444">
    <property type="entry name" value="Secre_tail"/>
</dbReference>
<evidence type="ECO:0000256" key="2">
    <source>
        <dbReference type="SAM" id="SignalP"/>
    </source>
</evidence>
<sequence>MQLDKTKTMKKILLFLYTFSSLCFSQQIYISNSASITLHNGSSLNAFGLEISPNSTFVITDNILTISDSQVTVSEAKTSIARVYNMEKSLNGFNGMISLNYQDSEINGGDEANLNIEVLANNIWTKYEPSIVNQVLNNVSYDGIFNNLNMDKVTASAPGITLNMNDEKIVDDLVIYPNPASSFINIKSNKTLLIQIYNLQGKLLFENNLKVIDLSNLFSGTYIIKTTDSNSNYSNTYKC</sequence>
<evidence type="ECO:0000313" key="4">
    <source>
        <dbReference type="EMBL" id="TNJ45434.1"/>
    </source>
</evidence>
<dbReference type="AlphaFoldDB" id="A0A5C4SPV0"/>
<evidence type="ECO:0000256" key="1">
    <source>
        <dbReference type="ARBA" id="ARBA00022729"/>
    </source>
</evidence>
<proteinExistence type="predicted"/>
<protein>
    <submittedName>
        <fullName evidence="4">T9SS type A sorting domain-containing protein</fullName>
    </submittedName>
</protein>
<organism evidence="4 5">
    <name type="scientific">Allotamlana fucoidanivorans</name>
    <dbReference type="NCBI Taxonomy" id="2583814"/>
    <lineage>
        <taxon>Bacteria</taxon>
        <taxon>Pseudomonadati</taxon>
        <taxon>Bacteroidota</taxon>
        <taxon>Flavobacteriia</taxon>
        <taxon>Flavobacteriales</taxon>
        <taxon>Flavobacteriaceae</taxon>
        <taxon>Allotamlana</taxon>
    </lineage>
</organism>
<accession>A0A5C4SPV0</accession>
<dbReference type="NCBIfam" id="TIGR04183">
    <property type="entry name" value="Por_Secre_tail"/>
    <property type="match status" value="1"/>
</dbReference>
<comment type="caution">
    <text evidence="4">The sequence shown here is derived from an EMBL/GenBank/DDBJ whole genome shotgun (WGS) entry which is preliminary data.</text>
</comment>